<dbReference type="NCBIfam" id="TIGR03218">
    <property type="entry name" value="catechol_dmpH"/>
    <property type="match status" value="1"/>
</dbReference>
<evidence type="ECO:0000256" key="2">
    <source>
        <dbReference type="SAM" id="MobiDB-lite"/>
    </source>
</evidence>
<feature type="domain" description="Fumarylacetoacetase-like C-terminal" evidence="3">
    <location>
        <begin position="79"/>
        <end position="258"/>
    </location>
</feature>
<accession>A0A171KTZ8</accession>
<keyword evidence="5" id="KW-1185">Reference proteome</keyword>
<dbReference type="Gene3D" id="3.90.850.10">
    <property type="entry name" value="Fumarylacetoacetase-like, C-terminal domain"/>
    <property type="match status" value="1"/>
</dbReference>
<keyword evidence="1" id="KW-0456">Lyase</keyword>
<dbReference type="InterPro" id="IPR011234">
    <property type="entry name" value="Fumarylacetoacetase-like_C"/>
</dbReference>
<dbReference type="GO" id="GO:0005737">
    <property type="term" value="C:cytoplasm"/>
    <property type="evidence" value="ECO:0007669"/>
    <property type="project" value="TreeGrafter"/>
</dbReference>
<dbReference type="PATRIC" id="fig|206506.3.peg.997"/>
<organism evidence="4 5">
    <name type="scientific">Kerstersia gyiorum</name>
    <dbReference type="NCBI Taxonomy" id="206506"/>
    <lineage>
        <taxon>Bacteria</taxon>
        <taxon>Pseudomonadati</taxon>
        <taxon>Pseudomonadota</taxon>
        <taxon>Betaproteobacteria</taxon>
        <taxon>Burkholderiales</taxon>
        <taxon>Alcaligenaceae</taxon>
        <taxon>Kerstersia</taxon>
    </lineage>
</organism>
<dbReference type="Proteomes" id="UP000078084">
    <property type="component" value="Unassembled WGS sequence"/>
</dbReference>
<dbReference type="PANTHER" id="PTHR30143:SF0">
    <property type="entry name" value="2-KETO-4-PENTENOATE HYDRATASE"/>
    <property type="match status" value="1"/>
</dbReference>
<proteinExistence type="predicted"/>
<feature type="region of interest" description="Disordered" evidence="2">
    <location>
        <begin position="1"/>
        <end position="23"/>
    </location>
</feature>
<dbReference type="Pfam" id="PF01557">
    <property type="entry name" value="FAA_hydrolase"/>
    <property type="match status" value="1"/>
</dbReference>
<dbReference type="InterPro" id="IPR050772">
    <property type="entry name" value="Hydratase-Decarb/MhpD_sf"/>
</dbReference>
<dbReference type="AlphaFoldDB" id="A0A171KTZ8"/>
<evidence type="ECO:0000313" key="5">
    <source>
        <dbReference type="Proteomes" id="UP000078084"/>
    </source>
</evidence>
<dbReference type="InterPro" id="IPR017630">
    <property type="entry name" value="4-oxalocrotonate_decarboxylase"/>
</dbReference>
<dbReference type="GO" id="GO:0008684">
    <property type="term" value="F:2-oxopent-4-enoate hydratase activity"/>
    <property type="evidence" value="ECO:0007669"/>
    <property type="project" value="TreeGrafter"/>
</dbReference>
<dbReference type="RefSeq" id="WP_068368159.1">
    <property type="nucleotide sequence ID" value="NZ_JAKVIY010000049.1"/>
</dbReference>
<reference evidence="4 5" key="1">
    <citation type="submission" date="2015-04" db="EMBL/GenBank/DDBJ databases">
        <title>Genome sequence of Kerstersia gyiorum CG1.</title>
        <authorList>
            <person name="Greninger A.L."/>
            <person name="Kozyreva V."/>
            <person name="Chaturvedi V."/>
        </authorList>
    </citation>
    <scope>NUCLEOTIDE SEQUENCE [LARGE SCALE GENOMIC DNA]</scope>
    <source>
        <strain evidence="4 5">CG1</strain>
    </source>
</reference>
<dbReference type="SUPFAM" id="SSF56529">
    <property type="entry name" value="FAH"/>
    <property type="match status" value="1"/>
</dbReference>
<evidence type="ECO:0000259" key="3">
    <source>
        <dbReference type="Pfam" id="PF01557"/>
    </source>
</evidence>
<protein>
    <submittedName>
        <fullName evidence="4">4-oxalocrotonate decarboxylase</fullName>
    </submittedName>
</protein>
<dbReference type="STRING" id="206506.AAV32_04600"/>
<sequence length="262" mass="28443">MTLDASTREALAQQLDHAERERRPIPRITDAQPLMDWDDAYAIQDLLRARKQARGIAVSGLKMGLTSQAKMQQMGVTEPIHGFITADGAIANGGDIRMDELIHPKIEAEIAFILQRPLTGPGIHAGDVLAATACILPAVEIIDSRYENFRFDLKSVIADNTSAARYVTGDTIRPAQDLDLRHLGVVLERNGRLLATAAGAAVLGNPINSVAMLANMLGRQGRSLPAGQLILTGGITEAFQVSRGDHIRVRYEHLGEVSMHFI</sequence>
<evidence type="ECO:0000256" key="1">
    <source>
        <dbReference type="ARBA" id="ARBA00023239"/>
    </source>
</evidence>
<dbReference type="PANTHER" id="PTHR30143">
    <property type="entry name" value="ACID HYDRATASE"/>
    <property type="match status" value="1"/>
</dbReference>
<comment type="caution">
    <text evidence="4">The sequence shown here is derived from an EMBL/GenBank/DDBJ whole genome shotgun (WGS) entry which is preliminary data.</text>
</comment>
<dbReference type="EMBL" id="LBNE01000002">
    <property type="protein sequence ID" value="KKO72365.1"/>
    <property type="molecule type" value="Genomic_DNA"/>
</dbReference>
<name>A0A171KTZ8_9BURK</name>
<evidence type="ECO:0000313" key="4">
    <source>
        <dbReference type="EMBL" id="KKO72365.1"/>
    </source>
</evidence>
<gene>
    <name evidence="4" type="ORF">AAV32_04600</name>
</gene>
<dbReference type="InterPro" id="IPR036663">
    <property type="entry name" value="Fumarylacetoacetase_C_sf"/>
</dbReference>